<dbReference type="Pfam" id="PF09820">
    <property type="entry name" value="AAA-ATPase_like"/>
    <property type="match status" value="1"/>
</dbReference>
<accession>A0AA39F4G7</accession>
<sequence length="614" mass="72626">MMPIEEAEFPVFHKDPDFNFESSDLEVLVNLKTFVDKSLMIKHVFDKKMILITVPHHFGKSTNLDMIKKFVEIQVDNDGKQIDNKTSTNRVIFEKNNLQIFRMHRKFFEKHFATFPVIYVNFKPVTGDSSEQILENLRSTLHTTFKNHKYLLTNDKLENNKKEHFKKFYDSESHTKLTEHDITTGLKFLSECLYQYFGTEVFVLIDEYDAPINQAILYKNIDLEQINKLMSEIFGNVLQDNKFVARAFLTGTSYFASVELSEINNMEKFMFLGDHEFVPFYGLTKKELGELLIRFELNYEIEREAILYYNGYKSKNDTIIFSIWSILKFLHYGEYRFYWESPESLRCLESAIYIPAIRTHAKVLFRGMRIAIEILDQIELQHLITIRDICSKDNSKIVERPDLMFSHLFHQGYLSIVEYKEDNVYKVEVPRNEISHIINEALENQFDDNIYELEQKCADSFNRLSLDLGDLVFVDFLDYFNNLLSEIKKSGKLFDYGENIYNCIVFCFLTKSKVRFARDFTFEIVKSGCPEFILLKRRTVIIIKITYNESAEEALKKIKNRCYDKAFQTHRKFFTKLKYTCIGINVSEDNEISMSLCKKNVEGFYARRSFPNEY</sequence>
<dbReference type="AlphaFoldDB" id="A0AA39F4G7"/>
<gene>
    <name evidence="2" type="ORF">PV327_006491</name>
</gene>
<keyword evidence="3" id="KW-1185">Reference proteome</keyword>
<reference evidence="2" key="2">
    <citation type="submission" date="2023-03" db="EMBL/GenBank/DDBJ databases">
        <authorList>
            <person name="Inwood S.N."/>
            <person name="Skelly J.G."/>
            <person name="Guhlin J."/>
            <person name="Harrop T.W.R."/>
            <person name="Goldson S.G."/>
            <person name="Dearden P.K."/>
        </authorList>
    </citation>
    <scope>NUCLEOTIDE SEQUENCE</scope>
    <source>
        <strain evidence="2">Lincoln</strain>
        <tissue evidence="2">Whole body</tissue>
    </source>
</reference>
<proteinExistence type="predicted"/>
<dbReference type="PANTHER" id="PTHR34825:SF1">
    <property type="entry name" value="AAA-ATPASE-LIKE DOMAIN-CONTAINING PROTEIN"/>
    <property type="match status" value="1"/>
</dbReference>
<organism evidence="2 3">
    <name type="scientific">Microctonus hyperodae</name>
    <name type="common">Parasitoid wasp</name>
    <dbReference type="NCBI Taxonomy" id="165561"/>
    <lineage>
        <taxon>Eukaryota</taxon>
        <taxon>Metazoa</taxon>
        <taxon>Ecdysozoa</taxon>
        <taxon>Arthropoda</taxon>
        <taxon>Hexapoda</taxon>
        <taxon>Insecta</taxon>
        <taxon>Pterygota</taxon>
        <taxon>Neoptera</taxon>
        <taxon>Endopterygota</taxon>
        <taxon>Hymenoptera</taxon>
        <taxon>Apocrita</taxon>
        <taxon>Ichneumonoidea</taxon>
        <taxon>Braconidae</taxon>
        <taxon>Euphorinae</taxon>
        <taxon>Microctonus</taxon>
    </lineage>
</organism>
<dbReference type="InterPro" id="IPR018631">
    <property type="entry name" value="AAA-ATPase-like_dom"/>
</dbReference>
<feature type="domain" description="AAA-ATPase-like" evidence="1">
    <location>
        <begin position="33"/>
        <end position="260"/>
    </location>
</feature>
<reference evidence="2" key="1">
    <citation type="journal article" date="2023" name="bioRxiv">
        <title>Scaffold-level genome assemblies of two parasitoid biocontrol wasps reveal the parthenogenesis mechanism and an associated novel virus.</title>
        <authorList>
            <person name="Inwood S."/>
            <person name="Skelly J."/>
            <person name="Guhlin J."/>
            <person name="Harrop T."/>
            <person name="Goldson S."/>
            <person name="Dearden P."/>
        </authorList>
    </citation>
    <scope>NUCLEOTIDE SEQUENCE</scope>
    <source>
        <strain evidence="2">Lincoln</strain>
        <tissue evidence="2">Whole body</tissue>
    </source>
</reference>
<protein>
    <recommendedName>
        <fullName evidence="1">AAA-ATPase-like domain-containing protein</fullName>
    </recommendedName>
</protein>
<evidence type="ECO:0000313" key="3">
    <source>
        <dbReference type="Proteomes" id="UP001168972"/>
    </source>
</evidence>
<evidence type="ECO:0000313" key="2">
    <source>
        <dbReference type="EMBL" id="KAK0162739.1"/>
    </source>
</evidence>
<dbReference type="PANTHER" id="PTHR34825">
    <property type="entry name" value="CONSERVED PROTEIN, WITH A WEAK D-GALACTARATE DEHYDRATASE/ALTRONATE HYDROLASE DOMAIN"/>
    <property type="match status" value="1"/>
</dbReference>
<comment type="caution">
    <text evidence="2">The sequence shown here is derived from an EMBL/GenBank/DDBJ whole genome shotgun (WGS) entry which is preliminary data.</text>
</comment>
<evidence type="ECO:0000259" key="1">
    <source>
        <dbReference type="Pfam" id="PF09820"/>
    </source>
</evidence>
<dbReference type="EMBL" id="JAQQBR010001833">
    <property type="protein sequence ID" value="KAK0162739.1"/>
    <property type="molecule type" value="Genomic_DNA"/>
</dbReference>
<name>A0AA39F4G7_MICHY</name>
<dbReference type="Proteomes" id="UP001168972">
    <property type="component" value="Unassembled WGS sequence"/>
</dbReference>